<dbReference type="Gene3D" id="1.10.10.10">
    <property type="entry name" value="Winged helix-like DNA-binding domain superfamily/Winged helix DNA-binding domain"/>
    <property type="match status" value="1"/>
</dbReference>
<dbReference type="SUPFAM" id="SSF52172">
    <property type="entry name" value="CheY-like"/>
    <property type="match status" value="1"/>
</dbReference>
<dbReference type="Gene3D" id="3.40.50.2300">
    <property type="match status" value="1"/>
</dbReference>
<evidence type="ECO:0000256" key="3">
    <source>
        <dbReference type="PROSITE-ProRule" id="PRU01091"/>
    </source>
</evidence>
<dbReference type="PROSITE" id="PS50110">
    <property type="entry name" value="RESPONSE_REGULATORY"/>
    <property type="match status" value="1"/>
</dbReference>
<reference evidence="6 7" key="1">
    <citation type="journal article" date="2019" name="Nat. Microbiol.">
        <title>Mediterranean grassland soil C-N compound turnover is dependent on rainfall and depth, and is mediated by genomically divergent microorganisms.</title>
        <authorList>
            <person name="Diamond S."/>
            <person name="Andeer P.F."/>
            <person name="Li Z."/>
            <person name="Crits-Christoph A."/>
            <person name="Burstein D."/>
            <person name="Anantharaman K."/>
            <person name="Lane K.R."/>
            <person name="Thomas B.C."/>
            <person name="Pan C."/>
            <person name="Northen T.R."/>
            <person name="Banfield J.F."/>
        </authorList>
    </citation>
    <scope>NUCLEOTIDE SEQUENCE [LARGE SCALE GENOMIC DNA]</scope>
    <source>
        <strain evidence="6">WS_1</strain>
    </source>
</reference>
<evidence type="ECO:0000259" key="4">
    <source>
        <dbReference type="PROSITE" id="PS50110"/>
    </source>
</evidence>
<dbReference type="Pfam" id="PF00072">
    <property type="entry name" value="Response_reg"/>
    <property type="match status" value="1"/>
</dbReference>
<feature type="domain" description="Response regulatory" evidence="4">
    <location>
        <begin position="2"/>
        <end position="116"/>
    </location>
</feature>
<comment type="caution">
    <text evidence="6">The sequence shown here is derived from an EMBL/GenBank/DDBJ whole genome shotgun (WGS) entry which is preliminary data.</text>
</comment>
<dbReference type="Gene3D" id="6.10.250.690">
    <property type="match status" value="1"/>
</dbReference>
<dbReference type="PANTHER" id="PTHR48111:SF36">
    <property type="entry name" value="TRANSCRIPTIONAL REGULATORY PROTEIN CUTR"/>
    <property type="match status" value="1"/>
</dbReference>
<dbReference type="GO" id="GO:0000976">
    <property type="term" value="F:transcription cis-regulatory region binding"/>
    <property type="evidence" value="ECO:0007669"/>
    <property type="project" value="TreeGrafter"/>
</dbReference>
<sequence length="224" mass="24496">MKVLVIEDSGPTRDLLVRALRSEQIAVETSSRLSTGLRQAMTGRHDVIVLDLMLPDGDGLDLCKRLRAEGVLTPVLCLTARGDVADRIQGLDSGADDYMKKPFALAELRARIRALARRQGLTAPARVAAGALVMDFTARKLHRRGQEVPLTAREWAVLEALVAKQGRVVGRTDLLENVWHAAGRHESDSLDVILSRLRRKLGGDGEGCAIRTIRGEGFVFEVTT</sequence>
<dbReference type="EMBL" id="VBOR01000054">
    <property type="protein sequence ID" value="TMQ49639.1"/>
    <property type="molecule type" value="Genomic_DNA"/>
</dbReference>
<dbReference type="InterPro" id="IPR001789">
    <property type="entry name" value="Sig_transdc_resp-reg_receiver"/>
</dbReference>
<dbReference type="GO" id="GO:0006355">
    <property type="term" value="P:regulation of DNA-templated transcription"/>
    <property type="evidence" value="ECO:0007669"/>
    <property type="project" value="InterPro"/>
</dbReference>
<evidence type="ECO:0000313" key="7">
    <source>
        <dbReference type="Proteomes" id="UP000316292"/>
    </source>
</evidence>
<keyword evidence="1 3" id="KW-0238">DNA-binding</keyword>
<evidence type="ECO:0000256" key="1">
    <source>
        <dbReference type="ARBA" id="ARBA00023125"/>
    </source>
</evidence>
<name>A0A538SE45_UNCEI</name>
<dbReference type="Proteomes" id="UP000316292">
    <property type="component" value="Unassembled WGS sequence"/>
</dbReference>
<dbReference type="GO" id="GO:0005829">
    <property type="term" value="C:cytosol"/>
    <property type="evidence" value="ECO:0007669"/>
    <property type="project" value="TreeGrafter"/>
</dbReference>
<dbReference type="GO" id="GO:0000156">
    <property type="term" value="F:phosphorelay response regulator activity"/>
    <property type="evidence" value="ECO:0007669"/>
    <property type="project" value="TreeGrafter"/>
</dbReference>
<dbReference type="AlphaFoldDB" id="A0A538SE45"/>
<organism evidence="6 7">
    <name type="scientific">Eiseniibacteriota bacterium</name>
    <dbReference type="NCBI Taxonomy" id="2212470"/>
    <lineage>
        <taxon>Bacteria</taxon>
        <taxon>Candidatus Eiseniibacteriota</taxon>
    </lineage>
</organism>
<feature type="DNA-binding region" description="OmpR/PhoB-type" evidence="3">
    <location>
        <begin position="123"/>
        <end position="222"/>
    </location>
</feature>
<evidence type="ECO:0000313" key="6">
    <source>
        <dbReference type="EMBL" id="TMQ49639.1"/>
    </source>
</evidence>
<gene>
    <name evidence="6" type="ORF">E6K71_04215</name>
</gene>
<dbReference type="InterPro" id="IPR036388">
    <property type="entry name" value="WH-like_DNA-bd_sf"/>
</dbReference>
<proteinExistence type="predicted"/>
<dbReference type="CDD" id="cd00383">
    <property type="entry name" value="trans_reg_C"/>
    <property type="match status" value="1"/>
</dbReference>
<evidence type="ECO:0000256" key="2">
    <source>
        <dbReference type="PROSITE-ProRule" id="PRU00169"/>
    </source>
</evidence>
<accession>A0A538SE45</accession>
<keyword evidence="2" id="KW-0597">Phosphoprotein</keyword>
<dbReference type="InterPro" id="IPR011006">
    <property type="entry name" value="CheY-like_superfamily"/>
</dbReference>
<dbReference type="GO" id="GO:0032993">
    <property type="term" value="C:protein-DNA complex"/>
    <property type="evidence" value="ECO:0007669"/>
    <property type="project" value="TreeGrafter"/>
</dbReference>
<evidence type="ECO:0000259" key="5">
    <source>
        <dbReference type="PROSITE" id="PS51755"/>
    </source>
</evidence>
<protein>
    <submittedName>
        <fullName evidence="6">Response regulator transcription factor</fullName>
    </submittedName>
</protein>
<feature type="modified residue" description="4-aspartylphosphate" evidence="2">
    <location>
        <position position="51"/>
    </location>
</feature>
<dbReference type="SMART" id="SM00862">
    <property type="entry name" value="Trans_reg_C"/>
    <property type="match status" value="1"/>
</dbReference>
<dbReference type="InterPro" id="IPR039420">
    <property type="entry name" value="WalR-like"/>
</dbReference>
<dbReference type="InterPro" id="IPR001867">
    <property type="entry name" value="OmpR/PhoB-type_DNA-bd"/>
</dbReference>
<dbReference type="PROSITE" id="PS51755">
    <property type="entry name" value="OMPR_PHOB"/>
    <property type="match status" value="1"/>
</dbReference>
<dbReference type="PANTHER" id="PTHR48111">
    <property type="entry name" value="REGULATOR OF RPOS"/>
    <property type="match status" value="1"/>
</dbReference>
<dbReference type="Pfam" id="PF00486">
    <property type="entry name" value="Trans_reg_C"/>
    <property type="match status" value="1"/>
</dbReference>
<dbReference type="SMART" id="SM00448">
    <property type="entry name" value="REC"/>
    <property type="match status" value="1"/>
</dbReference>
<feature type="domain" description="OmpR/PhoB-type" evidence="5">
    <location>
        <begin position="123"/>
        <end position="222"/>
    </location>
</feature>